<gene>
    <name evidence="1" type="ORF">PsorP6_010287</name>
</gene>
<evidence type="ECO:0000313" key="2">
    <source>
        <dbReference type="Proteomes" id="UP001163321"/>
    </source>
</evidence>
<sequence>MNWMTSGRHRALYSQRGRRRQMHFPSQVQRERVKSTSPRRKSSQAARNCELETPWYILPVGDDEESHDIRVLELERKGAMRIAEVVADERNRGTESATFDRANDGRTRSIPTYKKQGGEGAGVEDEKRDKRCIFTPVKKARKYDHLSDAVPQQRRSHPSSISSGVDIRFFK</sequence>
<keyword evidence="2" id="KW-1185">Reference proteome</keyword>
<dbReference type="EMBL" id="CM047585">
    <property type="protein sequence ID" value="KAI9910540.1"/>
    <property type="molecule type" value="Genomic_DNA"/>
</dbReference>
<reference evidence="1 2" key="1">
    <citation type="journal article" date="2022" name="bioRxiv">
        <title>The genome of the oomycete Peronosclerospora sorghi, a cosmopolitan pathogen of maize and sorghum, is inflated with dispersed pseudogenes.</title>
        <authorList>
            <person name="Fletcher K."/>
            <person name="Martin F."/>
            <person name="Isakeit T."/>
            <person name="Cavanaugh K."/>
            <person name="Magill C."/>
            <person name="Michelmore R."/>
        </authorList>
    </citation>
    <scope>NUCLEOTIDE SEQUENCE [LARGE SCALE GENOMIC DNA]</scope>
    <source>
        <strain evidence="1">P6</strain>
    </source>
</reference>
<comment type="caution">
    <text evidence="1">The sequence shown here is derived from an EMBL/GenBank/DDBJ whole genome shotgun (WGS) entry which is preliminary data.</text>
</comment>
<accession>A0ACC0VVE2</accession>
<organism evidence="1 2">
    <name type="scientific">Peronosclerospora sorghi</name>
    <dbReference type="NCBI Taxonomy" id="230839"/>
    <lineage>
        <taxon>Eukaryota</taxon>
        <taxon>Sar</taxon>
        <taxon>Stramenopiles</taxon>
        <taxon>Oomycota</taxon>
        <taxon>Peronosporomycetes</taxon>
        <taxon>Peronosporales</taxon>
        <taxon>Peronosporaceae</taxon>
        <taxon>Peronosclerospora</taxon>
    </lineage>
</organism>
<dbReference type="Proteomes" id="UP001163321">
    <property type="component" value="Chromosome 6"/>
</dbReference>
<name>A0ACC0VVE2_9STRA</name>
<proteinExistence type="predicted"/>
<protein>
    <submittedName>
        <fullName evidence="1">Uncharacterized protein</fullName>
    </submittedName>
</protein>
<evidence type="ECO:0000313" key="1">
    <source>
        <dbReference type="EMBL" id="KAI9910540.1"/>
    </source>
</evidence>